<dbReference type="Proteomes" id="UP000006738">
    <property type="component" value="Chromosome II"/>
</dbReference>
<reference evidence="3" key="1">
    <citation type="submission" date="2007-02" db="EMBL/GenBank/DDBJ databases">
        <authorList>
            <person name="DeShazer D."/>
            <person name="Woods D.E."/>
            <person name="Nierman W.C."/>
        </authorList>
    </citation>
    <scope>NUCLEOTIDE SEQUENCE [LARGE SCALE GENOMIC DNA]</scope>
    <source>
        <strain evidence="3">1106a</strain>
    </source>
</reference>
<accession>A3P1K1</accession>
<evidence type="ECO:0000313" key="2">
    <source>
        <dbReference type="EMBL" id="ABN94547.1"/>
    </source>
</evidence>
<feature type="compositionally biased region" description="Polar residues" evidence="1">
    <location>
        <begin position="9"/>
        <end position="32"/>
    </location>
</feature>
<dbReference type="AlphaFoldDB" id="A3P1K1"/>
<feature type="region of interest" description="Disordered" evidence="1">
    <location>
        <begin position="1"/>
        <end position="41"/>
    </location>
</feature>
<dbReference type="KEGG" id="bpl:BURPS1106A_A0168"/>
<protein>
    <submittedName>
        <fullName evidence="2">Uncharacterized protein</fullName>
    </submittedName>
</protein>
<organism evidence="2 3">
    <name type="scientific">Burkholderia pseudomallei (strain 1106a)</name>
    <dbReference type="NCBI Taxonomy" id="357348"/>
    <lineage>
        <taxon>Bacteria</taxon>
        <taxon>Pseudomonadati</taxon>
        <taxon>Pseudomonadota</taxon>
        <taxon>Betaproteobacteria</taxon>
        <taxon>Burkholderiales</taxon>
        <taxon>Burkholderiaceae</taxon>
        <taxon>Burkholderia</taxon>
        <taxon>pseudomallei group</taxon>
    </lineage>
</organism>
<sequence length="41" mass="4902">MRDDRQRQSNRFSFHPQVSSTSYQPRTHSPVNPTFKAYVFT</sequence>
<proteinExistence type="predicted"/>
<gene>
    <name evidence="2" type="ordered locus">BURPS1106A_A0168</name>
</gene>
<name>A3P1K1_BURP0</name>
<evidence type="ECO:0000256" key="1">
    <source>
        <dbReference type="SAM" id="MobiDB-lite"/>
    </source>
</evidence>
<dbReference type="HOGENOM" id="CLU_3266945_0_0_4"/>
<evidence type="ECO:0000313" key="3">
    <source>
        <dbReference type="Proteomes" id="UP000006738"/>
    </source>
</evidence>
<dbReference type="EMBL" id="CP000573">
    <property type="protein sequence ID" value="ABN94547.1"/>
    <property type="molecule type" value="Genomic_DNA"/>
</dbReference>